<dbReference type="InterPro" id="IPR029058">
    <property type="entry name" value="AB_hydrolase_fold"/>
</dbReference>
<dbReference type="OrthoDB" id="408373at2759"/>
<dbReference type="STRING" id="1173701.A0A066XH76"/>
<dbReference type="eggNOG" id="KOG4178">
    <property type="taxonomic scope" value="Eukaryota"/>
</dbReference>
<dbReference type="HOGENOM" id="CLU_690803_0_0_1"/>
<feature type="compositionally biased region" description="Polar residues" evidence="1">
    <location>
        <begin position="10"/>
        <end position="21"/>
    </location>
</feature>
<accession>A0A066XH76</accession>
<gene>
    <name evidence="2" type="ORF">CSUB01_11663</name>
</gene>
<proteinExistence type="predicted"/>
<reference evidence="3" key="1">
    <citation type="journal article" date="2014" name="Genome Announc.">
        <title>Draft genome sequence of Colletotrichum sublineola, a destructive pathogen of cultivated sorghum.</title>
        <authorList>
            <person name="Baroncelli R."/>
            <person name="Sanz-Martin J.M."/>
            <person name="Rech G.E."/>
            <person name="Sukno S.A."/>
            <person name="Thon M.R."/>
        </authorList>
    </citation>
    <scope>NUCLEOTIDE SEQUENCE [LARGE SCALE GENOMIC DNA]</scope>
    <source>
        <strain evidence="3">TX430BB</strain>
    </source>
</reference>
<dbReference type="Gene3D" id="3.40.50.1820">
    <property type="entry name" value="alpha/beta hydrolase"/>
    <property type="match status" value="1"/>
</dbReference>
<dbReference type="Proteomes" id="UP000027238">
    <property type="component" value="Unassembled WGS sequence"/>
</dbReference>
<feature type="region of interest" description="Disordered" evidence="1">
    <location>
        <begin position="1"/>
        <end position="21"/>
    </location>
</feature>
<comment type="caution">
    <text evidence="2">The sequence shown here is derived from an EMBL/GenBank/DDBJ whole genome shotgun (WGS) entry which is preliminary data.</text>
</comment>
<sequence>MSRRPYNPTLRPSCSAINTTRLSNPSTRTVYAATSYSTSKPPNPSRNPLSTVRSRPFARLSTTANVPGAPDVPFKKLWFKDGKPAFDCIVAEFEQNSFKGPNDYHRNWEANTAYDEKEPNGHRLRFPVLFIEARWDTVCDTVLFRLSDPHAGIVRGSYRDGLPDRQPYYPSSILRSCLTVSRHHRQPTHPYDCPPQSFGQSIYASRPSNRSSSNPREQPASNFPTVLILRKAPMKTCLAEPLRTLLTPCPSCRTAASQLFRTVYPLPVISVYGQSSSSEPSLLPSCLPLYGLPISTAHLDSLSRLHISIADFDYAWISHFNRLLSFTAPNHVTTASPTANLAACNKYKPELQQGKNQHQKFPRLHALKNCSDPVVSDAALSTIFVPCKANDTERTKLRT</sequence>
<dbReference type="AlphaFoldDB" id="A0A066XH76"/>
<evidence type="ECO:0000256" key="1">
    <source>
        <dbReference type="SAM" id="MobiDB-lite"/>
    </source>
</evidence>
<dbReference type="EMBL" id="JMSE01001065">
    <property type="protein sequence ID" value="KDN65091.1"/>
    <property type="molecule type" value="Genomic_DNA"/>
</dbReference>
<evidence type="ECO:0000313" key="3">
    <source>
        <dbReference type="Proteomes" id="UP000027238"/>
    </source>
</evidence>
<protein>
    <submittedName>
        <fullName evidence="2">Uncharacterized protein</fullName>
    </submittedName>
</protein>
<organism evidence="2 3">
    <name type="scientific">Colletotrichum sublineola</name>
    <name type="common">Sorghum anthracnose fungus</name>
    <dbReference type="NCBI Taxonomy" id="1173701"/>
    <lineage>
        <taxon>Eukaryota</taxon>
        <taxon>Fungi</taxon>
        <taxon>Dikarya</taxon>
        <taxon>Ascomycota</taxon>
        <taxon>Pezizomycotina</taxon>
        <taxon>Sordariomycetes</taxon>
        <taxon>Hypocreomycetidae</taxon>
        <taxon>Glomerellales</taxon>
        <taxon>Glomerellaceae</taxon>
        <taxon>Colletotrichum</taxon>
        <taxon>Colletotrichum graminicola species complex</taxon>
    </lineage>
</organism>
<name>A0A066XH76_COLSU</name>
<evidence type="ECO:0000313" key="2">
    <source>
        <dbReference type="EMBL" id="KDN65091.1"/>
    </source>
</evidence>
<keyword evidence="3" id="KW-1185">Reference proteome</keyword>